<evidence type="ECO:0000313" key="7">
    <source>
        <dbReference type="Proteomes" id="UP001152300"/>
    </source>
</evidence>
<dbReference type="GO" id="GO:0005634">
    <property type="term" value="C:nucleus"/>
    <property type="evidence" value="ECO:0007669"/>
    <property type="project" value="TreeGrafter"/>
</dbReference>
<evidence type="ECO:0000313" key="6">
    <source>
        <dbReference type="EMBL" id="KAJ8061920.1"/>
    </source>
</evidence>
<dbReference type="GO" id="GO:0000981">
    <property type="term" value="F:DNA-binding transcription factor activity, RNA polymerase II-specific"/>
    <property type="evidence" value="ECO:0007669"/>
    <property type="project" value="TreeGrafter"/>
</dbReference>
<proteinExistence type="predicted"/>
<evidence type="ECO:0000259" key="5">
    <source>
        <dbReference type="PROSITE" id="PS50865"/>
    </source>
</evidence>
<keyword evidence="3" id="KW-0862">Zinc</keyword>
<name>A0A9X0DGT3_9HELO</name>
<dbReference type="PROSITE" id="PS50865">
    <property type="entry name" value="ZF_MYND_2"/>
    <property type="match status" value="1"/>
</dbReference>
<sequence length="1123" mass="126607">MLGPTGFNVKNFFYPFGNTPAVNLLQSRCPVCEDDDPVRVLLLGCGDPRNLLFTLWCNEDEPIKWEFLCCDSETAILAEIESTKREQYITKEGIKVKGGRKQYASGLRSAGGNWENSIEIVVHAFEGFWDHGVIAGNSQDVEALVRDGRRVNPLMAITSAGNLFSISSSSDPLLGFRLANAFDDENSSQEELKENAVRLAKTQFQKWCTSFREKACHGGITVRLYCGDALRFSYALQSLRDHGTPGTNILSLYTAAWRSAPLILDSIDTSNDLHAFDIIDTNNLADPLGILNLLPAISPLLSRKATSVLFTETLSMYTKDLVDTLSHILCSDTTTMSLLLGLAPSGHLFGFTTYAVGLDAQRQFSVHRNNTSSYHLRIEWRCPNIEDPVGRRLVFEPRELAQFFFKLYLKMFEVESISPTTGREIDRQKYNRLSFAALVSLAKGCMKSDELQTFAECLLKLMEKDNTLYNGALQLLELFMHFYQLGICSQPSILELPREIMLAIRKGFKHGPLSIPDPNADASSLVQQNIPDVVWISLSIPREDLKSLKKYSQYLSVGLQIKIWHTKSKTAAHFSSLQCFFGSLIQRPGDNDIYDAIEDRSGSKGSSNLVVTCAVPSLVLMIDSRESTQIELAYLNTGASMERFGQKTKCRMAICSYGLDDENVLIMERPPGIELRYNPLDNATTRSTTPPSRDLCFVRMKDDSSIETMEIRKEFEHSDDERAIRARQISPCTISERLNSNEITQVQFPYPISLREATIDFSKEIKTLIAKPSLALDDMGYNLDPFPIVLKSSDPYCLTLPRVNLNQQPIISAVGPKTTEWISNLMHSMFSARERSYWHKSKNMIKEDATALFAIKKYINNMVVSFVQPSSLGRKQTFLFESPGFRRISMILFVSALRHNIDQSSVVLDAYVLPLQGLNPLIIPVLETLLAHETTQPVSYGMRDIDEQLVRKLLPATVEACRKNWNHGPSCKYRQYTSISAYTSSNQSPICSCGEGKNAEDFPHIKGWELLKKHTTRIALMPLSTVDYVESHYSQEEHEKYEKELRVMNTSRDFGIDLQKLRIVDRVVVVDPRACKMCGDVPRVGLEHKLCSRCNGVRYCGEGCQKADWKDHRKVCKPRVVGK</sequence>
<dbReference type="InterPro" id="IPR024119">
    <property type="entry name" value="TF_DEAF-1"/>
</dbReference>
<evidence type="ECO:0000256" key="4">
    <source>
        <dbReference type="PROSITE-ProRule" id="PRU00134"/>
    </source>
</evidence>
<evidence type="ECO:0000256" key="2">
    <source>
        <dbReference type="ARBA" id="ARBA00022771"/>
    </source>
</evidence>
<dbReference type="Gene3D" id="6.10.140.2220">
    <property type="match status" value="1"/>
</dbReference>
<dbReference type="Pfam" id="PF14737">
    <property type="entry name" value="DUF4470"/>
    <property type="match status" value="1"/>
</dbReference>
<evidence type="ECO:0000256" key="3">
    <source>
        <dbReference type="ARBA" id="ARBA00022833"/>
    </source>
</evidence>
<dbReference type="PANTHER" id="PTHR10237">
    <property type="entry name" value="DEFORMED EPIDERMAL AUTOREGULATORY FACTOR 1 HOMOLOG SUPPRESSIN"/>
    <property type="match status" value="1"/>
</dbReference>
<accession>A0A9X0DGT3</accession>
<dbReference type="InterPro" id="IPR002893">
    <property type="entry name" value="Znf_MYND"/>
</dbReference>
<keyword evidence="7" id="KW-1185">Reference proteome</keyword>
<dbReference type="EMBL" id="JAPEIS010000011">
    <property type="protein sequence ID" value="KAJ8061920.1"/>
    <property type="molecule type" value="Genomic_DNA"/>
</dbReference>
<dbReference type="PANTHER" id="PTHR10237:SF14">
    <property type="entry name" value="MYND-TYPE DOMAIN-CONTAINING PROTEIN"/>
    <property type="match status" value="1"/>
</dbReference>
<protein>
    <recommendedName>
        <fullName evidence="5">MYND-type domain-containing protein</fullName>
    </recommendedName>
</protein>
<keyword evidence="2 4" id="KW-0863">Zinc-finger</keyword>
<comment type="caution">
    <text evidence="6">The sequence shown here is derived from an EMBL/GenBank/DDBJ whole genome shotgun (WGS) entry which is preliminary data.</text>
</comment>
<dbReference type="AlphaFoldDB" id="A0A9X0DGT3"/>
<reference evidence="6" key="1">
    <citation type="submission" date="2022-11" db="EMBL/GenBank/DDBJ databases">
        <title>Genome Resource of Sclerotinia nivalis Strain SnTB1, a Plant Pathogen Isolated from American Ginseng.</title>
        <authorList>
            <person name="Fan S."/>
        </authorList>
    </citation>
    <scope>NUCLEOTIDE SEQUENCE</scope>
    <source>
        <strain evidence="6">SnTB1</strain>
    </source>
</reference>
<organism evidence="6 7">
    <name type="scientific">Sclerotinia nivalis</name>
    <dbReference type="NCBI Taxonomy" id="352851"/>
    <lineage>
        <taxon>Eukaryota</taxon>
        <taxon>Fungi</taxon>
        <taxon>Dikarya</taxon>
        <taxon>Ascomycota</taxon>
        <taxon>Pezizomycotina</taxon>
        <taxon>Leotiomycetes</taxon>
        <taxon>Helotiales</taxon>
        <taxon>Sclerotiniaceae</taxon>
        <taxon>Sclerotinia</taxon>
    </lineage>
</organism>
<dbReference type="InterPro" id="IPR027974">
    <property type="entry name" value="DUF4470"/>
</dbReference>
<dbReference type="Pfam" id="PF01753">
    <property type="entry name" value="zf-MYND"/>
    <property type="match status" value="1"/>
</dbReference>
<dbReference type="OrthoDB" id="432970at2759"/>
<gene>
    <name evidence="6" type="ORF">OCU04_009708</name>
</gene>
<dbReference type="SUPFAM" id="SSF144232">
    <property type="entry name" value="HIT/MYND zinc finger-like"/>
    <property type="match status" value="1"/>
</dbReference>
<dbReference type="PROSITE" id="PS01360">
    <property type="entry name" value="ZF_MYND_1"/>
    <property type="match status" value="1"/>
</dbReference>
<feature type="domain" description="MYND-type" evidence="5">
    <location>
        <begin position="1075"/>
        <end position="1116"/>
    </location>
</feature>
<keyword evidence="1" id="KW-0479">Metal-binding</keyword>
<evidence type="ECO:0000256" key="1">
    <source>
        <dbReference type="ARBA" id="ARBA00022723"/>
    </source>
</evidence>
<dbReference type="Proteomes" id="UP001152300">
    <property type="component" value="Unassembled WGS sequence"/>
</dbReference>
<dbReference type="GO" id="GO:0008270">
    <property type="term" value="F:zinc ion binding"/>
    <property type="evidence" value="ECO:0007669"/>
    <property type="project" value="UniProtKB-KW"/>
</dbReference>